<gene>
    <name evidence="2" type="primary">NCAPD2_2</name>
    <name evidence="2" type="ORF">P7K49_019181</name>
</gene>
<feature type="compositionally biased region" description="Polar residues" evidence="1">
    <location>
        <begin position="94"/>
        <end position="115"/>
    </location>
</feature>
<dbReference type="InterPro" id="IPR026971">
    <property type="entry name" value="CND1/NCAPD3"/>
</dbReference>
<feature type="region of interest" description="Disordered" evidence="1">
    <location>
        <begin position="94"/>
        <end position="130"/>
    </location>
</feature>
<dbReference type="InterPro" id="IPR016024">
    <property type="entry name" value="ARM-type_fold"/>
</dbReference>
<dbReference type="SUPFAM" id="SSF48371">
    <property type="entry name" value="ARM repeat"/>
    <property type="match status" value="1"/>
</dbReference>
<keyword evidence="3" id="KW-1185">Reference proteome</keyword>
<evidence type="ECO:0000313" key="3">
    <source>
        <dbReference type="Proteomes" id="UP001266305"/>
    </source>
</evidence>
<organism evidence="2 3">
    <name type="scientific">Saguinus oedipus</name>
    <name type="common">Cotton-top tamarin</name>
    <name type="synonym">Oedipomidas oedipus</name>
    <dbReference type="NCBI Taxonomy" id="9490"/>
    <lineage>
        <taxon>Eukaryota</taxon>
        <taxon>Metazoa</taxon>
        <taxon>Chordata</taxon>
        <taxon>Craniata</taxon>
        <taxon>Vertebrata</taxon>
        <taxon>Euteleostomi</taxon>
        <taxon>Mammalia</taxon>
        <taxon>Eutheria</taxon>
        <taxon>Euarchontoglires</taxon>
        <taxon>Primates</taxon>
        <taxon>Haplorrhini</taxon>
        <taxon>Platyrrhini</taxon>
        <taxon>Cebidae</taxon>
        <taxon>Callitrichinae</taxon>
        <taxon>Saguinus</taxon>
    </lineage>
</organism>
<dbReference type="Proteomes" id="UP001266305">
    <property type="component" value="Unassembled WGS sequence"/>
</dbReference>
<evidence type="ECO:0000256" key="1">
    <source>
        <dbReference type="SAM" id="MobiDB-lite"/>
    </source>
</evidence>
<proteinExistence type="predicted"/>
<name>A0ABQ9UXH9_SAGOE</name>
<reference evidence="2 3" key="1">
    <citation type="submission" date="2023-05" db="EMBL/GenBank/DDBJ databases">
        <title>B98-5 Cell Line De Novo Hybrid Assembly: An Optical Mapping Approach.</title>
        <authorList>
            <person name="Kananen K."/>
            <person name="Auerbach J.A."/>
            <person name="Kautto E."/>
            <person name="Blachly J.S."/>
        </authorList>
    </citation>
    <scope>NUCLEOTIDE SEQUENCE [LARGE SCALE GENOMIC DNA]</scope>
    <source>
        <strain evidence="2">B95-8</strain>
        <tissue evidence="2">Cell line</tissue>
    </source>
</reference>
<evidence type="ECO:0000313" key="2">
    <source>
        <dbReference type="EMBL" id="KAK2101515.1"/>
    </source>
</evidence>
<sequence length="368" mass="41216">MLPELKSTLQQLLQLPQGEEEIPEQIANTETTEEVKGRICQLLAKASYKQAIILTREATGHFQESEPFSHTDPEESEETRLLNILEIIFKGPAASTQEKNPRESTGNMVTGQTVCKNKPSVSEPEESRRNDELVKQEMLVQYLQDAYSFSRKITEAIGIISKMMYENTTTVVQEVIEFFVMVFQFGVPQALFGVRRMLPLIWSKEPGVREAVLNAYRQLYLNPKGDSARAKAQALIQNLSLLLVDASVGTIQCLEEIHLHCGHKEWRWHLSPAPAGKSIPASHIFLLTGEKKTAWWWQLPHDVIGQLPAEPYKRQGRAAANWGAAEVTWGKQRLGRPTYGTGRPVEAAIVGSNEGLDLGTGEIATEWT</sequence>
<dbReference type="EMBL" id="JASSZA010000009">
    <property type="protein sequence ID" value="KAK2101515.1"/>
    <property type="molecule type" value="Genomic_DNA"/>
</dbReference>
<protein>
    <submittedName>
        <fullName evidence="2">Condensin complex subunit 1</fullName>
    </submittedName>
</protein>
<accession>A0ABQ9UXH9</accession>
<dbReference type="PANTHER" id="PTHR14222:SF2">
    <property type="entry name" value="CONDENSIN COMPLEX SUBUNIT 1"/>
    <property type="match status" value="1"/>
</dbReference>
<dbReference type="PANTHER" id="PTHR14222">
    <property type="entry name" value="CONDENSIN"/>
    <property type="match status" value="1"/>
</dbReference>
<comment type="caution">
    <text evidence="2">The sequence shown here is derived from an EMBL/GenBank/DDBJ whole genome shotgun (WGS) entry which is preliminary data.</text>
</comment>